<feature type="region of interest" description="Disordered" evidence="7">
    <location>
        <begin position="513"/>
        <end position="537"/>
    </location>
</feature>
<feature type="transmembrane region" description="Helical" evidence="8">
    <location>
        <begin position="141"/>
        <end position="161"/>
    </location>
</feature>
<dbReference type="AlphaFoldDB" id="A0A7W5VKX4"/>
<feature type="transmembrane region" description="Helical" evidence="8">
    <location>
        <begin position="203"/>
        <end position="223"/>
    </location>
</feature>
<comment type="caution">
    <text evidence="10">The sequence shown here is derived from an EMBL/GenBank/DDBJ whole genome shotgun (WGS) entry which is preliminary data.</text>
</comment>
<evidence type="ECO:0000256" key="7">
    <source>
        <dbReference type="SAM" id="MobiDB-lite"/>
    </source>
</evidence>
<feature type="transmembrane region" description="Helical" evidence="8">
    <location>
        <begin position="108"/>
        <end position="129"/>
    </location>
</feature>
<comment type="subcellular location">
    <subcellularLocation>
        <location evidence="1">Cell membrane</location>
        <topology evidence="1">Multi-pass membrane protein</topology>
    </subcellularLocation>
</comment>
<dbReference type="EMBL" id="JACIBV010000003">
    <property type="protein sequence ID" value="MBB3734008.1"/>
    <property type="molecule type" value="Genomic_DNA"/>
</dbReference>
<dbReference type="GeneID" id="95395900"/>
<keyword evidence="5 8" id="KW-1133">Transmembrane helix</keyword>
<evidence type="ECO:0000256" key="6">
    <source>
        <dbReference type="ARBA" id="ARBA00023136"/>
    </source>
</evidence>
<keyword evidence="6 8" id="KW-0472">Membrane</keyword>
<feature type="transmembrane region" description="Helical" evidence="8">
    <location>
        <begin position="476"/>
        <end position="497"/>
    </location>
</feature>
<dbReference type="Proteomes" id="UP000579945">
    <property type="component" value="Unassembled WGS sequence"/>
</dbReference>
<reference evidence="10 11" key="1">
    <citation type="submission" date="2020-08" db="EMBL/GenBank/DDBJ databases">
        <title>Sequencing the genomes of 1000 actinobacteria strains.</title>
        <authorList>
            <person name="Klenk H.-P."/>
        </authorList>
    </citation>
    <scope>NUCLEOTIDE SEQUENCE [LARGE SCALE GENOMIC DNA]</scope>
    <source>
        <strain evidence="10 11">DSM 44320</strain>
    </source>
</reference>
<dbReference type="PANTHER" id="PTHR42718:SF47">
    <property type="entry name" value="METHYL VIOLOGEN RESISTANCE PROTEIN SMVA"/>
    <property type="match status" value="1"/>
</dbReference>
<evidence type="ECO:0000313" key="10">
    <source>
        <dbReference type="EMBL" id="MBB3734008.1"/>
    </source>
</evidence>
<dbReference type="InterPro" id="IPR020846">
    <property type="entry name" value="MFS_dom"/>
</dbReference>
<feature type="transmembrane region" description="Helical" evidence="8">
    <location>
        <begin position="270"/>
        <end position="295"/>
    </location>
</feature>
<feature type="transmembrane region" description="Helical" evidence="8">
    <location>
        <begin position="229"/>
        <end position="250"/>
    </location>
</feature>
<sequence>MTSAEAPPRAGRREWIGLAVLALPTLLLSVDLSVLNLALPQLSAGLSASSVEQLWIIDIYGFMIAGFLITMGTLGDRIGRRKVLMAGAVAFCLASVMAAVSTSTEMLIASRALMGIAGATLSPSTLALISNMFRDPRQMGTAIGIWVSCFMGGMALGPVVGGAMLEFFWWGSVFLLAVPVMGLLLVLGPMFLPEFKTPEAGKLDPLSVALSLGVILPVVYGIKELAKDGWGAVPVGAIVVGLALGVVFVIRQRSLAEPLMDLRLFANKSFTGALVIMLFGAAIGGGTILVVNLYLQTVAGLSPLQAGLLMVPSGFAMVIAAMTAPAFARRFRPANVIAVGLIVAALGYLMLTQVGAVGGLVIVVIGVSIASAGSGPQAALTTNLILGSAPPEKAGSAASMSETSGELGMALGAAVMGSIATAVYGAQFANTASAATPAEVSEAAQRGVVGVAEAARQLPADQADVLLTQARDAFTTGLNVVAIVSAVLLTGLALLAVTTLRHVPPTGAVEVAAEESVDEDADGSQDTGAPEGAIRAT</sequence>
<name>A0A7W5VKX4_9ACTN</name>
<feature type="transmembrane region" description="Helical" evidence="8">
    <location>
        <begin position="334"/>
        <end position="351"/>
    </location>
</feature>
<keyword evidence="2" id="KW-0813">Transport</keyword>
<dbReference type="InterPro" id="IPR036259">
    <property type="entry name" value="MFS_trans_sf"/>
</dbReference>
<evidence type="ECO:0000256" key="3">
    <source>
        <dbReference type="ARBA" id="ARBA00022475"/>
    </source>
</evidence>
<protein>
    <submittedName>
        <fullName evidence="10">DHA2 family multidrug resistance protein-like MFS transporter</fullName>
    </submittedName>
</protein>
<keyword evidence="4 8" id="KW-0812">Transmembrane</keyword>
<feature type="transmembrane region" description="Helical" evidence="8">
    <location>
        <begin position="54"/>
        <end position="71"/>
    </location>
</feature>
<evidence type="ECO:0000256" key="1">
    <source>
        <dbReference type="ARBA" id="ARBA00004651"/>
    </source>
</evidence>
<dbReference type="GO" id="GO:0005886">
    <property type="term" value="C:plasma membrane"/>
    <property type="evidence" value="ECO:0007669"/>
    <property type="project" value="UniProtKB-SubCell"/>
</dbReference>
<accession>A0A7W5VKX4</accession>
<dbReference type="GO" id="GO:0022857">
    <property type="term" value="F:transmembrane transporter activity"/>
    <property type="evidence" value="ECO:0007669"/>
    <property type="project" value="InterPro"/>
</dbReference>
<gene>
    <name evidence="10" type="ORF">FHR33_009961</name>
</gene>
<evidence type="ECO:0000256" key="8">
    <source>
        <dbReference type="SAM" id="Phobius"/>
    </source>
</evidence>
<keyword evidence="3" id="KW-1003">Cell membrane</keyword>
<dbReference type="Gene3D" id="1.20.1250.20">
    <property type="entry name" value="MFS general substrate transporter like domains"/>
    <property type="match status" value="1"/>
</dbReference>
<keyword evidence="11" id="KW-1185">Reference proteome</keyword>
<evidence type="ECO:0000259" key="9">
    <source>
        <dbReference type="PROSITE" id="PS50850"/>
    </source>
</evidence>
<dbReference type="RefSeq" id="WP_312896116.1">
    <property type="nucleotide sequence ID" value="NZ_BAAAXX010000065.1"/>
</dbReference>
<dbReference type="CDD" id="cd17321">
    <property type="entry name" value="MFS_MMR_MDR_like"/>
    <property type="match status" value="1"/>
</dbReference>
<feature type="transmembrane region" description="Helical" evidence="8">
    <location>
        <begin position="83"/>
        <end position="102"/>
    </location>
</feature>
<proteinExistence type="predicted"/>
<dbReference type="InterPro" id="IPR011701">
    <property type="entry name" value="MFS"/>
</dbReference>
<dbReference type="SUPFAM" id="SSF103473">
    <property type="entry name" value="MFS general substrate transporter"/>
    <property type="match status" value="1"/>
</dbReference>
<feature type="transmembrane region" description="Helical" evidence="8">
    <location>
        <begin position="167"/>
        <end position="191"/>
    </location>
</feature>
<feature type="domain" description="Major facilitator superfamily (MFS) profile" evidence="9">
    <location>
        <begin position="17"/>
        <end position="503"/>
    </location>
</feature>
<dbReference type="Gene3D" id="1.20.1720.10">
    <property type="entry name" value="Multidrug resistance protein D"/>
    <property type="match status" value="1"/>
</dbReference>
<dbReference type="PANTHER" id="PTHR42718">
    <property type="entry name" value="MAJOR FACILITATOR SUPERFAMILY MULTIDRUG TRANSPORTER MFSC"/>
    <property type="match status" value="1"/>
</dbReference>
<evidence type="ECO:0000256" key="5">
    <source>
        <dbReference type="ARBA" id="ARBA00022989"/>
    </source>
</evidence>
<feature type="compositionally biased region" description="Acidic residues" evidence="7">
    <location>
        <begin position="513"/>
        <end position="523"/>
    </location>
</feature>
<evidence type="ECO:0000256" key="4">
    <source>
        <dbReference type="ARBA" id="ARBA00022692"/>
    </source>
</evidence>
<dbReference type="PROSITE" id="PS50850">
    <property type="entry name" value="MFS"/>
    <property type="match status" value="1"/>
</dbReference>
<feature type="transmembrane region" description="Helical" evidence="8">
    <location>
        <begin position="307"/>
        <end position="327"/>
    </location>
</feature>
<organism evidence="10 11">
    <name type="scientific">Nonomuraea dietziae</name>
    <dbReference type="NCBI Taxonomy" id="65515"/>
    <lineage>
        <taxon>Bacteria</taxon>
        <taxon>Bacillati</taxon>
        <taxon>Actinomycetota</taxon>
        <taxon>Actinomycetes</taxon>
        <taxon>Streptosporangiales</taxon>
        <taxon>Streptosporangiaceae</taxon>
        <taxon>Nonomuraea</taxon>
    </lineage>
</organism>
<dbReference type="Pfam" id="PF07690">
    <property type="entry name" value="MFS_1"/>
    <property type="match status" value="1"/>
</dbReference>
<feature type="transmembrane region" description="Helical" evidence="8">
    <location>
        <begin position="15"/>
        <end position="34"/>
    </location>
</feature>
<evidence type="ECO:0000256" key="2">
    <source>
        <dbReference type="ARBA" id="ARBA00022448"/>
    </source>
</evidence>
<feature type="transmembrane region" description="Helical" evidence="8">
    <location>
        <begin position="407"/>
        <end position="426"/>
    </location>
</feature>
<evidence type="ECO:0000313" key="11">
    <source>
        <dbReference type="Proteomes" id="UP000579945"/>
    </source>
</evidence>